<evidence type="ECO:0000313" key="2">
    <source>
        <dbReference type="EMBL" id="KAK7467653.1"/>
    </source>
</evidence>
<name>A0ABR1JWE3_9AGAR</name>
<accession>A0ABR1JWE3</accession>
<feature type="compositionally biased region" description="Polar residues" evidence="1">
    <location>
        <begin position="10"/>
        <end position="33"/>
    </location>
</feature>
<dbReference type="Proteomes" id="UP001498398">
    <property type="component" value="Unassembled WGS sequence"/>
</dbReference>
<reference evidence="2 3" key="1">
    <citation type="submission" date="2024-01" db="EMBL/GenBank/DDBJ databases">
        <title>A draft genome for the cacao thread blight pathogen Marasmiellus scandens.</title>
        <authorList>
            <person name="Baruah I.K."/>
            <person name="Leung J."/>
            <person name="Bukari Y."/>
            <person name="Amoako-Attah I."/>
            <person name="Meinhardt L.W."/>
            <person name="Bailey B.A."/>
            <person name="Cohen S.P."/>
        </authorList>
    </citation>
    <scope>NUCLEOTIDE SEQUENCE [LARGE SCALE GENOMIC DNA]</scope>
    <source>
        <strain evidence="2 3">GH-19</strain>
    </source>
</reference>
<protein>
    <submittedName>
        <fullName evidence="2">Uncharacterized protein</fullName>
    </submittedName>
</protein>
<proteinExistence type="predicted"/>
<sequence length="82" mass="9015">MEVLRGAVTQADQTLMTAPSPPGNCSASSTTSDAVKDDVQDMYHLFKLQQGNVVEHRWERLQGYGEPDPNLEKDGIYSSGMN</sequence>
<gene>
    <name evidence="2" type="ORF">VKT23_004706</name>
</gene>
<organism evidence="2 3">
    <name type="scientific">Marasmiellus scandens</name>
    <dbReference type="NCBI Taxonomy" id="2682957"/>
    <lineage>
        <taxon>Eukaryota</taxon>
        <taxon>Fungi</taxon>
        <taxon>Dikarya</taxon>
        <taxon>Basidiomycota</taxon>
        <taxon>Agaricomycotina</taxon>
        <taxon>Agaricomycetes</taxon>
        <taxon>Agaricomycetidae</taxon>
        <taxon>Agaricales</taxon>
        <taxon>Marasmiineae</taxon>
        <taxon>Omphalotaceae</taxon>
        <taxon>Marasmiellus</taxon>
    </lineage>
</organism>
<dbReference type="EMBL" id="JBANRG010000004">
    <property type="protein sequence ID" value="KAK7467653.1"/>
    <property type="molecule type" value="Genomic_DNA"/>
</dbReference>
<evidence type="ECO:0000313" key="3">
    <source>
        <dbReference type="Proteomes" id="UP001498398"/>
    </source>
</evidence>
<keyword evidence="3" id="KW-1185">Reference proteome</keyword>
<feature type="region of interest" description="Disordered" evidence="1">
    <location>
        <begin position="63"/>
        <end position="82"/>
    </location>
</feature>
<evidence type="ECO:0000256" key="1">
    <source>
        <dbReference type="SAM" id="MobiDB-lite"/>
    </source>
</evidence>
<feature type="region of interest" description="Disordered" evidence="1">
    <location>
        <begin position="1"/>
        <end position="33"/>
    </location>
</feature>
<comment type="caution">
    <text evidence="2">The sequence shown here is derived from an EMBL/GenBank/DDBJ whole genome shotgun (WGS) entry which is preliminary data.</text>
</comment>